<dbReference type="EMBL" id="KB007805">
    <property type="protein sequence ID" value="ELR25575.1"/>
    <property type="molecule type" value="Genomic_DNA"/>
</dbReference>
<dbReference type="Gene3D" id="2.120.10.80">
    <property type="entry name" value="Kelch-type beta propeller"/>
    <property type="match status" value="1"/>
</dbReference>
<dbReference type="AlphaFoldDB" id="L8HK47"/>
<dbReference type="RefSeq" id="XP_004368330.1">
    <property type="nucleotide sequence ID" value="XM_004368273.1"/>
</dbReference>
<reference evidence="3 4" key="1">
    <citation type="journal article" date="2013" name="Genome Biol.">
        <title>Genome of Acanthamoeba castellanii highlights extensive lateral gene transfer and early evolution of tyrosine kinase signaling.</title>
        <authorList>
            <person name="Clarke M."/>
            <person name="Lohan A.J."/>
            <person name="Liu B."/>
            <person name="Lagkouvardos I."/>
            <person name="Roy S."/>
            <person name="Zafar N."/>
            <person name="Bertelli C."/>
            <person name="Schilde C."/>
            <person name="Kianianmomeni A."/>
            <person name="Burglin T.R."/>
            <person name="Frech C."/>
            <person name="Turcotte B."/>
            <person name="Kopec K.O."/>
            <person name="Synnott J.M."/>
            <person name="Choo C."/>
            <person name="Paponov I."/>
            <person name="Finkler A."/>
            <person name="Soon Heng Tan C."/>
            <person name="Hutchins A.P."/>
            <person name="Weinmeier T."/>
            <person name="Rattei T."/>
            <person name="Chu J.S."/>
            <person name="Gimenez G."/>
            <person name="Irimia M."/>
            <person name="Rigden D.J."/>
            <person name="Fitzpatrick D.A."/>
            <person name="Lorenzo-Morales J."/>
            <person name="Bateman A."/>
            <person name="Chiu C.H."/>
            <person name="Tang P."/>
            <person name="Hegemann P."/>
            <person name="Fromm H."/>
            <person name="Raoult D."/>
            <person name="Greub G."/>
            <person name="Miranda-Saavedra D."/>
            <person name="Chen N."/>
            <person name="Nash P."/>
            <person name="Ginger M.L."/>
            <person name="Horn M."/>
            <person name="Schaap P."/>
            <person name="Caler L."/>
            <person name="Loftus B."/>
        </authorList>
    </citation>
    <scope>NUCLEOTIDE SEQUENCE [LARGE SCALE GENOMIC DNA]</scope>
    <source>
        <strain evidence="3 4">Neff</strain>
    </source>
</reference>
<dbReference type="InterPro" id="IPR015915">
    <property type="entry name" value="Kelch-typ_b-propeller"/>
</dbReference>
<evidence type="ECO:0000256" key="2">
    <source>
        <dbReference type="ARBA" id="ARBA00022737"/>
    </source>
</evidence>
<dbReference type="PANTHER" id="PTHR46093">
    <property type="entry name" value="ACYL-COA-BINDING DOMAIN-CONTAINING PROTEIN 5"/>
    <property type="match status" value="1"/>
</dbReference>
<sequence>MEGPTAGRGSAGRHRVVEGESNVSCGPLFAGGVDDAAVWSEAPFFLAGHTTLYSAASGSLFLFGGYDGSKRTNDLYVLRNAKSLAAEGAESAELVWEKATLEGVRDRAGHGFFMKDEKLYIHAGYDSQHNVLHDLVEVDVSSDGFSTRTMEYKSVLPNLERRWHCNFLHDDRYFVHGGWNDSGGLADLIYLDLNTQKWAAPKFKGTVPSFRRWHTMTQLSNTNGRYFLFGGYNGGKMPLGDAFLLNIVDDKQLVLLGGYKESDNAIYKEIAVLHTGVGACGWSNAVRSGHSATLIEGEGILVCGGWKPDYIQPAYWIDLRMTYA</sequence>
<dbReference type="PANTHER" id="PTHR46093:SF18">
    <property type="entry name" value="FIBRONECTIN TYPE-III DOMAIN-CONTAINING PROTEIN"/>
    <property type="match status" value="1"/>
</dbReference>
<dbReference type="GeneID" id="14926639"/>
<keyword evidence="2" id="KW-0677">Repeat</keyword>
<accession>L8HK47</accession>
<name>L8HK47_ACACF</name>
<proteinExistence type="predicted"/>
<keyword evidence="4" id="KW-1185">Reference proteome</keyword>
<dbReference type="Pfam" id="PF24681">
    <property type="entry name" value="Kelch_KLHDC2_KLHL20_DRC7"/>
    <property type="match status" value="1"/>
</dbReference>
<organism evidence="3 4">
    <name type="scientific">Acanthamoeba castellanii (strain ATCC 30010 / Neff)</name>
    <dbReference type="NCBI Taxonomy" id="1257118"/>
    <lineage>
        <taxon>Eukaryota</taxon>
        <taxon>Amoebozoa</taxon>
        <taxon>Discosea</taxon>
        <taxon>Longamoebia</taxon>
        <taxon>Centramoebida</taxon>
        <taxon>Acanthamoebidae</taxon>
        <taxon>Acanthamoeba</taxon>
    </lineage>
</organism>
<evidence type="ECO:0000256" key="1">
    <source>
        <dbReference type="ARBA" id="ARBA00022441"/>
    </source>
</evidence>
<dbReference type="Proteomes" id="UP000011083">
    <property type="component" value="Unassembled WGS sequence"/>
</dbReference>
<dbReference type="KEGG" id="acan:ACA1_296970"/>
<dbReference type="SUPFAM" id="SSF117281">
    <property type="entry name" value="Kelch motif"/>
    <property type="match status" value="1"/>
</dbReference>
<keyword evidence="1" id="KW-0880">Kelch repeat</keyword>
<dbReference type="STRING" id="1257118.L8HK47"/>
<gene>
    <name evidence="3" type="ORF">ACA1_296970</name>
</gene>
<protein>
    <submittedName>
        <fullName evidence="3">Kelch domain containing 1, putative</fullName>
    </submittedName>
</protein>
<evidence type="ECO:0000313" key="4">
    <source>
        <dbReference type="Proteomes" id="UP000011083"/>
    </source>
</evidence>
<dbReference type="VEuPathDB" id="AmoebaDB:ACA1_296970"/>
<dbReference type="OrthoDB" id="10251809at2759"/>
<evidence type="ECO:0000313" key="3">
    <source>
        <dbReference type="EMBL" id="ELR25575.1"/>
    </source>
</evidence>